<name>A0A3E0I9F1_9PSEU</name>
<gene>
    <name evidence="2" type="ORF">BCF44_101203</name>
</gene>
<dbReference type="EMBL" id="QUNO01000001">
    <property type="protein sequence ID" value="REH55186.1"/>
    <property type="molecule type" value="Genomic_DNA"/>
</dbReference>
<comment type="caution">
    <text evidence="2">The sequence shown here is derived from an EMBL/GenBank/DDBJ whole genome shotgun (WGS) entry which is preliminary data.</text>
</comment>
<dbReference type="RefSeq" id="WP_116172157.1">
    <property type="nucleotide sequence ID" value="NZ_CP144375.1"/>
</dbReference>
<accession>A0A3E0I9F1</accession>
<keyword evidence="1" id="KW-0472">Membrane</keyword>
<dbReference type="Proteomes" id="UP000256269">
    <property type="component" value="Unassembled WGS sequence"/>
</dbReference>
<dbReference type="AlphaFoldDB" id="A0A3E0I9F1"/>
<protein>
    <submittedName>
        <fullName evidence="2">Uncharacterized protein</fullName>
    </submittedName>
</protein>
<dbReference type="OrthoDB" id="3688119at2"/>
<organism evidence="2 3">
    <name type="scientific">Kutzneria buriramensis</name>
    <dbReference type="NCBI Taxonomy" id="1045776"/>
    <lineage>
        <taxon>Bacteria</taxon>
        <taxon>Bacillati</taxon>
        <taxon>Actinomycetota</taxon>
        <taxon>Actinomycetes</taxon>
        <taxon>Pseudonocardiales</taxon>
        <taxon>Pseudonocardiaceae</taxon>
        <taxon>Kutzneria</taxon>
    </lineage>
</organism>
<proteinExistence type="predicted"/>
<keyword evidence="1" id="KW-1133">Transmembrane helix</keyword>
<keyword evidence="3" id="KW-1185">Reference proteome</keyword>
<feature type="transmembrane region" description="Helical" evidence="1">
    <location>
        <begin position="64"/>
        <end position="84"/>
    </location>
</feature>
<sequence>MNVQINVDIPPEIEAGINTGDLIRDCGVVRDTAGRIVALLKETSALKPDEDAVGAAARMLKKPVIAGLATLAAVGTAAAAVAIVRQRKRALPECVKNYSDSLRAYLEAVRNQSLDAEIIDRLIADLDAVKAYSEDGNITVDFSTEQSETLVHVVIAYTRQLAQANSIDLDESPESTPTSADAPVMDLRRYLEVQRRIFNDAA</sequence>
<evidence type="ECO:0000313" key="3">
    <source>
        <dbReference type="Proteomes" id="UP000256269"/>
    </source>
</evidence>
<reference evidence="2 3" key="1">
    <citation type="submission" date="2018-08" db="EMBL/GenBank/DDBJ databases">
        <title>Genomic Encyclopedia of Archaeal and Bacterial Type Strains, Phase II (KMG-II): from individual species to whole genera.</title>
        <authorList>
            <person name="Goeker M."/>
        </authorList>
    </citation>
    <scope>NUCLEOTIDE SEQUENCE [LARGE SCALE GENOMIC DNA]</scope>
    <source>
        <strain evidence="2 3">DSM 45791</strain>
    </source>
</reference>
<keyword evidence="1" id="KW-0812">Transmembrane</keyword>
<evidence type="ECO:0000313" key="2">
    <source>
        <dbReference type="EMBL" id="REH55186.1"/>
    </source>
</evidence>
<evidence type="ECO:0000256" key="1">
    <source>
        <dbReference type="SAM" id="Phobius"/>
    </source>
</evidence>